<accession>A0A939F451</accession>
<keyword evidence="2" id="KW-1185">Reference proteome</keyword>
<comment type="caution">
    <text evidence="1">The sequence shown here is derived from an EMBL/GenBank/DDBJ whole genome shotgun (WGS) entry which is preliminary data.</text>
</comment>
<name>A0A939F451_9ACTN</name>
<proteinExistence type="predicted"/>
<reference evidence="1" key="1">
    <citation type="submission" date="2021-03" db="EMBL/GenBank/DDBJ databases">
        <title>Streptomyces poriferae sp. nov., a novel marine sponge-derived Actinobacteria species with anti-MRSA activity.</title>
        <authorList>
            <person name="Sandoval-Powers M."/>
            <person name="Kralova S."/>
            <person name="Nguyen G.-S."/>
            <person name="Fawwal D."/>
            <person name="Degnes K."/>
            <person name="Klinkenberg G."/>
            <person name="Sletta H."/>
            <person name="Wentzel A."/>
            <person name="Liles M.R."/>
        </authorList>
    </citation>
    <scope>NUCLEOTIDE SEQUENCE</scope>
    <source>
        <strain evidence="1">DSM 41794</strain>
    </source>
</reference>
<evidence type="ECO:0000313" key="1">
    <source>
        <dbReference type="EMBL" id="MBO0511930.1"/>
    </source>
</evidence>
<dbReference type="Proteomes" id="UP000664167">
    <property type="component" value="Unassembled WGS sequence"/>
</dbReference>
<dbReference type="EMBL" id="JAFLRJ010000077">
    <property type="protein sequence ID" value="MBO0511930.1"/>
    <property type="molecule type" value="Genomic_DNA"/>
</dbReference>
<dbReference type="RefSeq" id="WP_206961331.1">
    <property type="nucleotide sequence ID" value="NZ_BAAAJJ010000001.1"/>
</dbReference>
<evidence type="ECO:0000313" key="2">
    <source>
        <dbReference type="Proteomes" id="UP000664167"/>
    </source>
</evidence>
<dbReference type="AlphaFoldDB" id="A0A939F451"/>
<protein>
    <submittedName>
        <fullName evidence="1">Uncharacterized protein</fullName>
    </submittedName>
</protein>
<sequence>MSYDLKAVIAERGLLTAAAATIAGARITPLRCGLAVMPMTDDLFAVVGTPKGDCVPGFWRLPAGFDEVLSSWSKAGPVAFVESEYFGGVGEENAAVWSAGQLALGPLHMTEDDAEPATGTPVVRALHALGIRASASEDEFQVAGLGEHRNWEDRPAV</sequence>
<organism evidence="1 2">
    <name type="scientific">Streptomyces beijiangensis</name>
    <dbReference type="NCBI Taxonomy" id="163361"/>
    <lineage>
        <taxon>Bacteria</taxon>
        <taxon>Bacillati</taxon>
        <taxon>Actinomycetota</taxon>
        <taxon>Actinomycetes</taxon>
        <taxon>Kitasatosporales</taxon>
        <taxon>Streptomycetaceae</taxon>
        <taxon>Streptomyces</taxon>
    </lineage>
</organism>
<gene>
    <name evidence="1" type="ORF">J0695_08890</name>
</gene>